<evidence type="ECO:0000313" key="12">
    <source>
        <dbReference type="Proteomes" id="UP000606974"/>
    </source>
</evidence>
<keyword evidence="8" id="KW-0496">Mitochondrion</keyword>
<keyword evidence="5" id="KW-0999">Mitochondrion inner membrane</keyword>
<evidence type="ECO:0000313" key="11">
    <source>
        <dbReference type="EMBL" id="KAF7506163.1"/>
    </source>
</evidence>
<dbReference type="EMBL" id="JAACFV010000092">
    <property type="protein sequence ID" value="KAF7506163.1"/>
    <property type="molecule type" value="Genomic_DNA"/>
</dbReference>
<dbReference type="GO" id="GO:0045277">
    <property type="term" value="C:respiratory chain complex IV"/>
    <property type="evidence" value="ECO:0007669"/>
    <property type="project" value="InterPro"/>
</dbReference>
<dbReference type="OrthoDB" id="9974841at2759"/>
<accession>A0A8H7ABM7</accession>
<dbReference type="Pfam" id="PF02935">
    <property type="entry name" value="COX7C"/>
    <property type="match status" value="1"/>
</dbReference>
<evidence type="ECO:0000256" key="8">
    <source>
        <dbReference type="ARBA" id="ARBA00023128"/>
    </source>
</evidence>
<dbReference type="Proteomes" id="UP000606974">
    <property type="component" value="Unassembled WGS sequence"/>
</dbReference>
<gene>
    <name evidence="11" type="ORF">GJ744_012143</name>
</gene>
<dbReference type="Gene3D" id="4.10.49.10">
    <property type="entry name" value="Cytochrome c oxidase subunit VIIc"/>
    <property type="match status" value="1"/>
</dbReference>
<evidence type="ECO:0000256" key="2">
    <source>
        <dbReference type="ARBA" id="ARBA00004673"/>
    </source>
</evidence>
<evidence type="ECO:0000256" key="3">
    <source>
        <dbReference type="ARBA" id="ARBA00010514"/>
    </source>
</evidence>
<proteinExistence type="inferred from homology"/>
<comment type="subcellular location">
    <subcellularLocation>
        <location evidence="1">Mitochondrion inner membrane</location>
        <topology evidence="1">Single-pass membrane protein</topology>
    </subcellularLocation>
</comment>
<evidence type="ECO:0000256" key="7">
    <source>
        <dbReference type="ARBA" id="ARBA00022989"/>
    </source>
</evidence>
<keyword evidence="6" id="KW-0809">Transit peptide</keyword>
<evidence type="ECO:0000256" key="6">
    <source>
        <dbReference type="ARBA" id="ARBA00022946"/>
    </source>
</evidence>
<reference evidence="11" key="1">
    <citation type="submission" date="2020-02" db="EMBL/GenBank/DDBJ databases">
        <authorList>
            <person name="Palmer J.M."/>
        </authorList>
    </citation>
    <scope>NUCLEOTIDE SEQUENCE</scope>
    <source>
        <strain evidence="11">EPUS1.4</strain>
        <tissue evidence="11">Thallus</tissue>
    </source>
</reference>
<keyword evidence="9" id="KW-0472">Membrane</keyword>
<organism evidence="11 12">
    <name type="scientific">Endocarpon pusillum</name>
    <dbReference type="NCBI Taxonomy" id="364733"/>
    <lineage>
        <taxon>Eukaryota</taxon>
        <taxon>Fungi</taxon>
        <taxon>Dikarya</taxon>
        <taxon>Ascomycota</taxon>
        <taxon>Pezizomycotina</taxon>
        <taxon>Eurotiomycetes</taxon>
        <taxon>Chaetothyriomycetidae</taxon>
        <taxon>Verrucariales</taxon>
        <taxon>Verrucariaceae</taxon>
        <taxon>Endocarpon</taxon>
    </lineage>
</organism>
<dbReference type="GO" id="GO:0006123">
    <property type="term" value="P:mitochondrial electron transport, cytochrome c to oxygen"/>
    <property type="evidence" value="ECO:0007669"/>
    <property type="project" value="InterPro"/>
</dbReference>
<keyword evidence="7" id="KW-1133">Transmembrane helix</keyword>
<name>A0A8H7ABM7_9EURO</name>
<comment type="pathway">
    <text evidence="2">Energy metabolism; oxidative phosphorylation.</text>
</comment>
<evidence type="ECO:0000256" key="9">
    <source>
        <dbReference type="ARBA" id="ARBA00023136"/>
    </source>
</evidence>
<dbReference type="AlphaFoldDB" id="A0A8H7ABM7"/>
<dbReference type="FunFam" id="4.10.49.10:FF:000001">
    <property type="entry name" value="Cytochrome c oxidase subunit 7C"/>
    <property type="match status" value="1"/>
</dbReference>
<evidence type="ECO:0000256" key="4">
    <source>
        <dbReference type="ARBA" id="ARBA00022692"/>
    </source>
</evidence>
<protein>
    <recommendedName>
        <fullName evidence="10">Cytochrome c oxidase subunit 8, mitochondrial</fullName>
    </recommendedName>
</protein>
<comment type="caution">
    <text evidence="11">The sequence shown here is derived from an EMBL/GenBank/DDBJ whole genome shotgun (WGS) entry which is preliminary data.</text>
</comment>
<keyword evidence="4" id="KW-0812">Transmembrane</keyword>
<evidence type="ECO:0000256" key="5">
    <source>
        <dbReference type="ARBA" id="ARBA00022792"/>
    </source>
</evidence>
<dbReference type="InterPro" id="IPR036636">
    <property type="entry name" value="COX7C/Cox8_sf"/>
</dbReference>
<evidence type="ECO:0000256" key="10">
    <source>
        <dbReference type="ARBA" id="ARBA00071004"/>
    </source>
</evidence>
<dbReference type="PANTHER" id="PTHR13313:SF0">
    <property type="entry name" value="CYTOCHROME C OXIDASE SUBUNIT 7C, MITOCHONDRIAL"/>
    <property type="match status" value="1"/>
</dbReference>
<dbReference type="PANTHER" id="PTHR13313">
    <property type="entry name" value="CYTOCHROME C OXIDASE SUBUNIT VIIC"/>
    <property type="match status" value="1"/>
</dbReference>
<dbReference type="InterPro" id="IPR004202">
    <property type="entry name" value="COX7C/Cox8"/>
</dbReference>
<sequence>MLAQTANRAKLAPSQIIRRGFSSTQVQRSSPFHYPEGPRSNIPFNPQTRFFAVRYWGFMATGFGIPFALAGKTNMATDERTALTEAYSLANIQKLIPRKGGGCEWRSHEHRHKEQIVHMTG</sequence>
<evidence type="ECO:0000256" key="1">
    <source>
        <dbReference type="ARBA" id="ARBA00004434"/>
    </source>
</evidence>
<dbReference type="UniPathway" id="UPA00705"/>
<dbReference type="GO" id="GO:0005743">
    <property type="term" value="C:mitochondrial inner membrane"/>
    <property type="evidence" value="ECO:0007669"/>
    <property type="project" value="UniProtKB-SubCell"/>
</dbReference>
<comment type="similarity">
    <text evidence="3">Belongs to the cytochrome c oxidase VIIc family.</text>
</comment>
<keyword evidence="12" id="KW-1185">Reference proteome</keyword>